<keyword evidence="2" id="KW-1185">Reference proteome</keyword>
<organism evidence="1 2">
    <name type="scientific">Fusarium duplospermum</name>
    <dbReference type="NCBI Taxonomy" id="1325734"/>
    <lineage>
        <taxon>Eukaryota</taxon>
        <taxon>Fungi</taxon>
        <taxon>Dikarya</taxon>
        <taxon>Ascomycota</taxon>
        <taxon>Pezizomycotina</taxon>
        <taxon>Sordariomycetes</taxon>
        <taxon>Hypocreomycetidae</taxon>
        <taxon>Hypocreales</taxon>
        <taxon>Nectriaceae</taxon>
        <taxon>Fusarium</taxon>
        <taxon>Fusarium solani species complex</taxon>
    </lineage>
</organism>
<evidence type="ECO:0000313" key="2">
    <source>
        <dbReference type="Proteomes" id="UP000288168"/>
    </source>
</evidence>
<dbReference type="AlphaFoldDB" id="A0A428PJH3"/>
<comment type="caution">
    <text evidence="1">The sequence shown here is derived from an EMBL/GenBank/DDBJ whole genome shotgun (WGS) entry which is preliminary data.</text>
</comment>
<name>A0A428PJH3_9HYPO</name>
<proteinExistence type="predicted"/>
<protein>
    <submittedName>
        <fullName evidence="1">Uncharacterized protein</fullName>
    </submittedName>
</protein>
<dbReference type="EMBL" id="NKCI01000126">
    <property type="protein sequence ID" value="RSL53165.1"/>
    <property type="molecule type" value="Genomic_DNA"/>
</dbReference>
<dbReference type="Proteomes" id="UP000288168">
    <property type="component" value="Unassembled WGS sequence"/>
</dbReference>
<reference evidence="1 2" key="1">
    <citation type="submission" date="2017-06" db="EMBL/GenBank/DDBJ databases">
        <title>Comparative genomic analysis of Ambrosia Fusariam Clade fungi.</title>
        <authorList>
            <person name="Stajich J.E."/>
            <person name="Carrillo J."/>
            <person name="Kijimoto T."/>
            <person name="Eskalen A."/>
            <person name="O'Donnell K."/>
            <person name="Kasson M."/>
        </authorList>
    </citation>
    <scope>NUCLEOTIDE SEQUENCE [LARGE SCALE GENOMIC DNA]</scope>
    <source>
        <strain evidence="1 2">NRRL62584</strain>
    </source>
</reference>
<dbReference type="OrthoDB" id="4501419at2759"/>
<sequence>MRPIDNSELDELVQRKPILMLDLDRLTINFIDNIVRQSPGLITSKQGNKRLPLEIWLEILQWAKLWYRHVLVQPQSLEYGSTNTLICSEIPEWEACGQLQDDWEVGNYEHYPNRPGDGPNDNRPFTLPQALDNVLTYKVPITTLNEDDRMLCGDLTVPDVIAWAEDGECRLCGQGRYICAGCGGGRQITENFNFDWVSGDCSYKLLCPLCIGLKNARKGLWQEEDRNEGKDGYFTDEEYDAWVQSLFRKLGY</sequence>
<gene>
    <name evidence="1" type="ORF">CEP54_010546</name>
</gene>
<evidence type="ECO:0000313" key="1">
    <source>
        <dbReference type="EMBL" id="RSL53165.1"/>
    </source>
</evidence>
<accession>A0A428PJH3</accession>
<dbReference type="STRING" id="1325734.A0A428PJH3"/>